<accession>A0ABP8LPM2</accession>
<keyword evidence="3" id="KW-1185">Reference proteome</keyword>
<name>A0ABP8LPM2_9MICO</name>
<dbReference type="Proteomes" id="UP001500622">
    <property type="component" value="Unassembled WGS sequence"/>
</dbReference>
<dbReference type="EMBL" id="BAABGN010000013">
    <property type="protein sequence ID" value="GAA4432928.1"/>
    <property type="molecule type" value="Genomic_DNA"/>
</dbReference>
<feature type="region of interest" description="Disordered" evidence="1">
    <location>
        <begin position="43"/>
        <end position="67"/>
    </location>
</feature>
<sequence>MSESAAEQWYYDLGTKQVVQGKVRGATNRMGPYASAEEAAQAMKHADERNEEWTEEEKAWNSGDTEQ</sequence>
<evidence type="ECO:0000256" key="1">
    <source>
        <dbReference type="SAM" id="MobiDB-lite"/>
    </source>
</evidence>
<protein>
    <recommendedName>
        <fullName evidence="4">SPOR domain-containing protein</fullName>
    </recommendedName>
</protein>
<evidence type="ECO:0000313" key="3">
    <source>
        <dbReference type="Proteomes" id="UP001500622"/>
    </source>
</evidence>
<dbReference type="RefSeq" id="WP_345218696.1">
    <property type="nucleotide sequence ID" value="NZ_BAABGN010000013.1"/>
</dbReference>
<proteinExistence type="predicted"/>
<gene>
    <name evidence="2" type="ORF">GCM10023169_39270</name>
</gene>
<reference evidence="3" key="1">
    <citation type="journal article" date="2019" name="Int. J. Syst. Evol. Microbiol.">
        <title>The Global Catalogue of Microorganisms (GCM) 10K type strain sequencing project: providing services to taxonomists for standard genome sequencing and annotation.</title>
        <authorList>
            <consortium name="The Broad Institute Genomics Platform"/>
            <consortium name="The Broad Institute Genome Sequencing Center for Infectious Disease"/>
            <person name="Wu L."/>
            <person name="Ma J."/>
        </authorList>
    </citation>
    <scope>NUCLEOTIDE SEQUENCE [LARGE SCALE GENOMIC DNA]</scope>
    <source>
        <strain evidence="3">JCM 17810</strain>
    </source>
</reference>
<evidence type="ECO:0000313" key="2">
    <source>
        <dbReference type="EMBL" id="GAA4432928.1"/>
    </source>
</evidence>
<comment type="caution">
    <text evidence="2">The sequence shown here is derived from an EMBL/GenBank/DDBJ whole genome shotgun (WGS) entry which is preliminary data.</text>
</comment>
<feature type="compositionally biased region" description="Basic and acidic residues" evidence="1">
    <location>
        <begin position="44"/>
        <end position="59"/>
    </location>
</feature>
<organism evidence="2 3">
    <name type="scientific">Georgenia halophila</name>
    <dbReference type="NCBI Taxonomy" id="620889"/>
    <lineage>
        <taxon>Bacteria</taxon>
        <taxon>Bacillati</taxon>
        <taxon>Actinomycetota</taxon>
        <taxon>Actinomycetes</taxon>
        <taxon>Micrococcales</taxon>
        <taxon>Bogoriellaceae</taxon>
        <taxon>Georgenia</taxon>
    </lineage>
</organism>
<evidence type="ECO:0008006" key="4">
    <source>
        <dbReference type="Google" id="ProtNLM"/>
    </source>
</evidence>